<reference evidence="2 3" key="1">
    <citation type="journal article" date="2021" name="Elife">
        <title>Chloroplast acquisition without the gene transfer in kleptoplastic sea slugs, Plakobranchus ocellatus.</title>
        <authorList>
            <person name="Maeda T."/>
            <person name="Takahashi S."/>
            <person name="Yoshida T."/>
            <person name="Shimamura S."/>
            <person name="Takaki Y."/>
            <person name="Nagai Y."/>
            <person name="Toyoda A."/>
            <person name="Suzuki Y."/>
            <person name="Arimoto A."/>
            <person name="Ishii H."/>
            <person name="Satoh N."/>
            <person name="Nishiyama T."/>
            <person name="Hasebe M."/>
            <person name="Maruyama T."/>
            <person name="Minagawa J."/>
            <person name="Obokata J."/>
            <person name="Shigenobu S."/>
        </authorList>
    </citation>
    <scope>NUCLEOTIDE SEQUENCE [LARGE SCALE GENOMIC DNA]</scope>
</reference>
<dbReference type="Proteomes" id="UP000735302">
    <property type="component" value="Unassembled WGS sequence"/>
</dbReference>
<evidence type="ECO:0008006" key="4">
    <source>
        <dbReference type="Google" id="ProtNLM"/>
    </source>
</evidence>
<evidence type="ECO:0000313" key="2">
    <source>
        <dbReference type="EMBL" id="GFO34779.1"/>
    </source>
</evidence>
<evidence type="ECO:0000256" key="1">
    <source>
        <dbReference type="SAM" id="MobiDB-lite"/>
    </source>
</evidence>
<comment type="caution">
    <text evidence="2">The sequence shown here is derived from an EMBL/GenBank/DDBJ whole genome shotgun (WGS) entry which is preliminary data.</text>
</comment>
<keyword evidence="3" id="KW-1185">Reference proteome</keyword>
<dbReference type="EMBL" id="BLXT01006930">
    <property type="protein sequence ID" value="GFO34779.1"/>
    <property type="molecule type" value="Genomic_DNA"/>
</dbReference>
<dbReference type="AlphaFoldDB" id="A0AAV4CSE7"/>
<organism evidence="2 3">
    <name type="scientific">Plakobranchus ocellatus</name>
    <dbReference type="NCBI Taxonomy" id="259542"/>
    <lineage>
        <taxon>Eukaryota</taxon>
        <taxon>Metazoa</taxon>
        <taxon>Spiralia</taxon>
        <taxon>Lophotrochozoa</taxon>
        <taxon>Mollusca</taxon>
        <taxon>Gastropoda</taxon>
        <taxon>Heterobranchia</taxon>
        <taxon>Euthyneura</taxon>
        <taxon>Panpulmonata</taxon>
        <taxon>Sacoglossa</taxon>
        <taxon>Placobranchoidea</taxon>
        <taxon>Plakobranchidae</taxon>
        <taxon>Plakobranchus</taxon>
    </lineage>
</organism>
<feature type="compositionally biased region" description="Polar residues" evidence="1">
    <location>
        <begin position="83"/>
        <end position="93"/>
    </location>
</feature>
<evidence type="ECO:0000313" key="3">
    <source>
        <dbReference type="Proteomes" id="UP000735302"/>
    </source>
</evidence>
<proteinExistence type="predicted"/>
<protein>
    <recommendedName>
        <fullName evidence="4">ATPase AAA-type core domain-containing protein</fullName>
    </recommendedName>
</protein>
<accession>A0AAV4CSE7</accession>
<gene>
    <name evidence="2" type="ORF">PoB_006128400</name>
</gene>
<name>A0AAV4CSE7_9GAST</name>
<sequence length="100" mass="11581">MQYGDLVREKSYLSGDEISRDHVQNLPLSTAVQSTLGGSVYLRKRMIVLMTTNRVAMNMRHLVNAHREVDSRTAHIRDGKKQSIISRPTQNMISREDKRW</sequence>
<feature type="region of interest" description="Disordered" evidence="1">
    <location>
        <begin position="74"/>
        <end position="100"/>
    </location>
</feature>